<protein>
    <submittedName>
        <fullName evidence="1">Uncharacterized protein</fullName>
    </submittedName>
</protein>
<evidence type="ECO:0000313" key="1">
    <source>
        <dbReference type="EMBL" id="KAK9275240.1"/>
    </source>
</evidence>
<dbReference type="Proteomes" id="UP001415857">
    <property type="component" value="Unassembled WGS sequence"/>
</dbReference>
<sequence length="186" mass="20960">MAGRALLVQFVTSAIPAYTMQTCKIPMSICDKVDRTNRKFIWGNSDNRSRVHLVVWDKVCRPKSLGGLGIQSMGAVNISYMARMGWKLITEPNALWANILIGKYLKDKSFMDYIASGQESYSWKCILKGKEVIKAGFKWVLGNGSKIKFWLDLWVGDDILSDISLLPMPEEELNTLIEDYIDGSGN</sequence>
<reference evidence="1 2" key="1">
    <citation type="journal article" date="2024" name="Plant J.">
        <title>Genome sequences and population genomics reveal climatic adaptation and genomic divergence between two closely related sweetgum species.</title>
        <authorList>
            <person name="Xu W.Q."/>
            <person name="Ren C.Q."/>
            <person name="Zhang X.Y."/>
            <person name="Comes H.P."/>
            <person name="Liu X.H."/>
            <person name="Li Y.G."/>
            <person name="Kettle C.J."/>
            <person name="Jalonen R."/>
            <person name="Gaisberger H."/>
            <person name="Ma Y.Z."/>
            <person name="Qiu Y.X."/>
        </authorList>
    </citation>
    <scope>NUCLEOTIDE SEQUENCE [LARGE SCALE GENOMIC DNA]</scope>
    <source>
        <strain evidence="1">Hangzhou</strain>
    </source>
</reference>
<gene>
    <name evidence="1" type="ORF">L1049_022502</name>
</gene>
<comment type="caution">
    <text evidence="1">The sequence shown here is derived from an EMBL/GenBank/DDBJ whole genome shotgun (WGS) entry which is preliminary data.</text>
</comment>
<dbReference type="AlphaFoldDB" id="A0AAP0RE11"/>
<evidence type="ECO:0000313" key="2">
    <source>
        <dbReference type="Proteomes" id="UP001415857"/>
    </source>
</evidence>
<dbReference type="PANTHER" id="PTHR33116:SF78">
    <property type="entry name" value="OS12G0587133 PROTEIN"/>
    <property type="match status" value="1"/>
</dbReference>
<organism evidence="1 2">
    <name type="scientific">Liquidambar formosana</name>
    <name type="common">Formosan gum</name>
    <dbReference type="NCBI Taxonomy" id="63359"/>
    <lineage>
        <taxon>Eukaryota</taxon>
        <taxon>Viridiplantae</taxon>
        <taxon>Streptophyta</taxon>
        <taxon>Embryophyta</taxon>
        <taxon>Tracheophyta</taxon>
        <taxon>Spermatophyta</taxon>
        <taxon>Magnoliopsida</taxon>
        <taxon>eudicotyledons</taxon>
        <taxon>Gunneridae</taxon>
        <taxon>Pentapetalae</taxon>
        <taxon>Saxifragales</taxon>
        <taxon>Altingiaceae</taxon>
        <taxon>Liquidambar</taxon>
    </lineage>
</organism>
<name>A0AAP0RE11_LIQFO</name>
<accession>A0AAP0RE11</accession>
<proteinExistence type="predicted"/>
<dbReference type="PANTHER" id="PTHR33116">
    <property type="entry name" value="REVERSE TRANSCRIPTASE ZINC-BINDING DOMAIN-CONTAINING PROTEIN-RELATED-RELATED"/>
    <property type="match status" value="1"/>
</dbReference>
<keyword evidence="2" id="KW-1185">Reference proteome</keyword>
<dbReference type="EMBL" id="JBBPBK010000011">
    <property type="protein sequence ID" value="KAK9275240.1"/>
    <property type="molecule type" value="Genomic_DNA"/>
</dbReference>